<dbReference type="Proteomes" id="UP001066276">
    <property type="component" value="Chromosome 4_1"/>
</dbReference>
<gene>
    <name evidence="2" type="ORF">NDU88_002369</name>
</gene>
<proteinExistence type="predicted"/>
<keyword evidence="3" id="KW-1185">Reference proteome</keyword>
<comment type="caution">
    <text evidence="2">The sequence shown here is derived from an EMBL/GenBank/DDBJ whole genome shotgun (WGS) entry which is preliminary data.</text>
</comment>
<evidence type="ECO:0000313" key="3">
    <source>
        <dbReference type="Proteomes" id="UP001066276"/>
    </source>
</evidence>
<dbReference type="EMBL" id="JANPWB010000007">
    <property type="protein sequence ID" value="KAJ1170494.1"/>
    <property type="molecule type" value="Genomic_DNA"/>
</dbReference>
<feature type="region of interest" description="Disordered" evidence="1">
    <location>
        <begin position="148"/>
        <end position="168"/>
    </location>
</feature>
<feature type="compositionally biased region" description="Polar residues" evidence="1">
    <location>
        <begin position="58"/>
        <end position="67"/>
    </location>
</feature>
<sequence>MRTERLRQVTTGDRSSRRNTTPQQRLVPVRRLPFAISSGSRASTLHSARSAQRRNTRQRLNPPTTGESAPGLPAETQQPTSCRTRVGLCTPLPATVGHPPTSKSPAEGELTLSKSSAGLAGRLVLPAASRRFMGPRPYPTVRGVDCTTAGAEIGDRPAKRRDPSSAEPDSFCRKQFVYFPSASWHPRVYTKTHLSGDSRAGDATPQVTSILLQQAVHWDQQRFVKTACWHSSAGSASTQKQYVFKQHPLNWDRGQSHIEAPRTTPYFNAQDHYLLKAITLKW</sequence>
<organism evidence="2 3">
    <name type="scientific">Pleurodeles waltl</name>
    <name type="common">Iberian ribbed newt</name>
    <dbReference type="NCBI Taxonomy" id="8319"/>
    <lineage>
        <taxon>Eukaryota</taxon>
        <taxon>Metazoa</taxon>
        <taxon>Chordata</taxon>
        <taxon>Craniata</taxon>
        <taxon>Vertebrata</taxon>
        <taxon>Euteleostomi</taxon>
        <taxon>Amphibia</taxon>
        <taxon>Batrachia</taxon>
        <taxon>Caudata</taxon>
        <taxon>Salamandroidea</taxon>
        <taxon>Salamandridae</taxon>
        <taxon>Pleurodelinae</taxon>
        <taxon>Pleurodeles</taxon>
    </lineage>
</organism>
<evidence type="ECO:0000313" key="2">
    <source>
        <dbReference type="EMBL" id="KAJ1170494.1"/>
    </source>
</evidence>
<accession>A0AAV7T1X3</accession>
<feature type="compositionally biased region" description="Basic and acidic residues" evidence="1">
    <location>
        <begin position="153"/>
        <end position="164"/>
    </location>
</feature>
<feature type="region of interest" description="Disordered" evidence="1">
    <location>
        <begin position="1"/>
        <end position="81"/>
    </location>
</feature>
<feature type="compositionally biased region" description="Polar residues" evidence="1">
    <location>
        <begin position="8"/>
        <end position="24"/>
    </location>
</feature>
<name>A0AAV7T1X3_PLEWA</name>
<feature type="compositionally biased region" description="Polar residues" evidence="1">
    <location>
        <begin position="37"/>
        <end position="50"/>
    </location>
</feature>
<dbReference type="AlphaFoldDB" id="A0AAV7T1X3"/>
<reference evidence="2" key="1">
    <citation type="journal article" date="2022" name="bioRxiv">
        <title>Sequencing and chromosome-scale assembly of the giantPleurodeles waltlgenome.</title>
        <authorList>
            <person name="Brown T."/>
            <person name="Elewa A."/>
            <person name="Iarovenko S."/>
            <person name="Subramanian E."/>
            <person name="Araus A.J."/>
            <person name="Petzold A."/>
            <person name="Susuki M."/>
            <person name="Suzuki K.-i.T."/>
            <person name="Hayashi T."/>
            <person name="Toyoda A."/>
            <person name="Oliveira C."/>
            <person name="Osipova E."/>
            <person name="Leigh N.D."/>
            <person name="Simon A."/>
            <person name="Yun M.H."/>
        </authorList>
    </citation>
    <scope>NUCLEOTIDE SEQUENCE</scope>
    <source>
        <strain evidence="2">20211129_DDA</strain>
        <tissue evidence="2">Liver</tissue>
    </source>
</reference>
<protein>
    <submittedName>
        <fullName evidence="2">Uncharacterized protein</fullName>
    </submittedName>
</protein>
<evidence type="ECO:0000256" key="1">
    <source>
        <dbReference type="SAM" id="MobiDB-lite"/>
    </source>
</evidence>